<keyword evidence="3" id="KW-1185">Reference proteome</keyword>
<feature type="region of interest" description="Disordered" evidence="1">
    <location>
        <begin position="843"/>
        <end position="920"/>
    </location>
</feature>
<feature type="region of interest" description="Disordered" evidence="1">
    <location>
        <begin position="399"/>
        <end position="466"/>
    </location>
</feature>
<dbReference type="OrthoDB" id="1923159at2759"/>
<evidence type="ECO:0000256" key="1">
    <source>
        <dbReference type="SAM" id="MobiDB-lite"/>
    </source>
</evidence>
<feature type="compositionally biased region" description="Polar residues" evidence="1">
    <location>
        <begin position="440"/>
        <end position="466"/>
    </location>
</feature>
<reference evidence="2" key="1">
    <citation type="submission" date="2021-02" db="EMBL/GenBank/DDBJ databases">
        <title>First Annotated Genome of the Yellow-green Alga Tribonema minus.</title>
        <authorList>
            <person name="Mahan K.M."/>
        </authorList>
    </citation>
    <scope>NUCLEOTIDE SEQUENCE</scope>
    <source>
        <strain evidence="2">UTEX B ZZ1240</strain>
    </source>
</reference>
<protein>
    <submittedName>
        <fullName evidence="2">Uncharacterized protein</fullName>
    </submittedName>
</protein>
<dbReference type="Proteomes" id="UP000664859">
    <property type="component" value="Unassembled WGS sequence"/>
</dbReference>
<name>A0A835Z422_9STRA</name>
<accession>A0A835Z422</accession>
<evidence type="ECO:0000313" key="3">
    <source>
        <dbReference type="Proteomes" id="UP000664859"/>
    </source>
</evidence>
<evidence type="ECO:0000313" key="2">
    <source>
        <dbReference type="EMBL" id="KAG5186043.1"/>
    </source>
</evidence>
<feature type="compositionally biased region" description="Basic residues" evidence="1">
    <location>
        <begin position="855"/>
        <end position="870"/>
    </location>
</feature>
<dbReference type="EMBL" id="JAFCMP010000113">
    <property type="protein sequence ID" value="KAG5186043.1"/>
    <property type="molecule type" value="Genomic_DNA"/>
</dbReference>
<feature type="compositionally biased region" description="Basic and acidic residues" evidence="1">
    <location>
        <begin position="113"/>
        <end position="124"/>
    </location>
</feature>
<proteinExistence type="predicted"/>
<organism evidence="2 3">
    <name type="scientific">Tribonema minus</name>
    <dbReference type="NCBI Taxonomy" id="303371"/>
    <lineage>
        <taxon>Eukaryota</taxon>
        <taxon>Sar</taxon>
        <taxon>Stramenopiles</taxon>
        <taxon>Ochrophyta</taxon>
        <taxon>PX clade</taxon>
        <taxon>Xanthophyceae</taxon>
        <taxon>Tribonematales</taxon>
        <taxon>Tribonemataceae</taxon>
        <taxon>Tribonema</taxon>
    </lineage>
</organism>
<feature type="region of interest" description="Disordered" evidence="1">
    <location>
        <begin position="95"/>
        <end position="124"/>
    </location>
</feature>
<dbReference type="AlphaFoldDB" id="A0A835Z422"/>
<feature type="compositionally biased region" description="Low complexity" evidence="1">
    <location>
        <begin position="886"/>
        <end position="905"/>
    </location>
</feature>
<feature type="region of interest" description="Disordered" evidence="1">
    <location>
        <begin position="1"/>
        <end position="38"/>
    </location>
</feature>
<gene>
    <name evidence="2" type="ORF">JKP88DRAFT_262527</name>
</gene>
<feature type="compositionally biased region" description="Acidic residues" evidence="1">
    <location>
        <begin position="907"/>
        <end position="917"/>
    </location>
</feature>
<comment type="caution">
    <text evidence="2">The sequence shown here is derived from an EMBL/GenBank/DDBJ whole genome shotgun (WGS) entry which is preliminary data.</text>
</comment>
<sequence length="973" mass="104670">MAAGAPARQHHHRFSDSDENSDDGEPPPVYRSASPLRRPEGITDSAWKRLHSHYLLSRMLDLEQPIITDKMIEFLLQDGVCEIFVAFITQVPEEFEDQEHINEPPPADGAPNRADELPPRPEPGDELTYELKRSYRATMLLSSDQPSNALLSFLAKRARVITTSIFKVFWRSAKGSLHHACRVLDHLLRHQADQLTYPSAAGCSGMVGAGMRGNFNGATCAIPYQATPQSRWKMYSSLADWRFLLVLASHVYAAQYPDVRTVPAAQSTPAHASACADMLLEAVEVLSADENGELLLQPLAHCPELVNGLVDIALAAGADRTQRTDAARVLVGLIQKAAPDQIACQVMRPTGPQQAALIPNRLKSVRTLMHRLLRVRLADISRSVSAGYTPALFERRRSLGGAGRGEAGGAAAEAGDEGGGGVQEGSGAAQEGADEVEADAQSTVVADEQQSQDENAASGAANHQQGMNGSAQGGVCAAACDEGDRAEGAVLHPGYTVERPFTLLRYLLMSIIVEVVHLDSTQLDFLDENFWAAVCTWVIEYPHNTLFQCALYRLLVHALRCNSEGALRLALSRCKLVSTMAEAYVAEGGAAVNRGFILQLCNVIRLQADTLPPSAFLRNFLQGHERQVSRLLRATPCISHRSGPYINCSEFTCTCSWRTFLPVLRERTLAQQEVGMGFVVPMPSRQGQQQASRKLLRRVARALLRINAGPLTSDGLLRGPQHPTAAAAVRSGEAQNMLNYETPHTRHVQCNRRNCVCAPGAELRLRSTARAVTQQRRPSPTAVIGMARVPSRVGADPSCARPPSPAQNPQQIDEFRLGQLGADEAGGIDHGSSYARRLGFDSEIAWPSDGPSPSARKKKKKKKKASHVLRHLFEKKKSGSGGGMGAAAAAAAAGDASSTGSPSQGEGDGDSDDDESNELPVAACLPHDGRARLLQLVLFCCHACPDVAILSPAARCCAGSNAPGLHLKAMSAS</sequence>
<feature type="region of interest" description="Disordered" evidence="1">
    <location>
        <begin position="788"/>
        <end position="811"/>
    </location>
</feature>